<comment type="caution">
    <text evidence="2">The sequence shown here is derived from an EMBL/GenBank/DDBJ whole genome shotgun (WGS) entry which is preliminary data.</text>
</comment>
<dbReference type="EMBL" id="WTPW01001524">
    <property type="protein sequence ID" value="KAF0430298.1"/>
    <property type="molecule type" value="Genomic_DNA"/>
</dbReference>
<gene>
    <name evidence="2" type="ORF">F8M41_005547</name>
</gene>
<dbReference type="AlphaFoldDB" id="A0A8H3X7Z3"/>
<protein>
    <submittedName>
        <fullName evidence="2">Uncharacterized protein</fullName>
    </submittedName>
</protein>
<dbReference type="OrthoDB" id="2406758at2759"/>
<keyword evidence="3" id="KW-1185">Reference proteome</keyword>
<feature type="coiled-coil region" evidence="1">
    <location>
        <begin position="259"/>
        <end position="340"/>
    </location>
</feature>
<proteinExistence type="predicted"/>
<keyword evidence="1" id="KW-0175">Coiled coil</keyword>
<evidence type="ECO:0000256" key="1">
    <source>
        <dbReference type="SAM" id="Coils"/>
    </source>
</evidence>
<accession>A0A8H3X7Z3</accession>
<sequence length="983" mass="115901">MNLDLDPVQTLYTEGVQLAEWLLVKYNAIAVLENSNKYEKYIQYLQMILSKSQSIQTRQIQQLSEDDVQGLRDAKNSIENYITESLQSSIKILEDEIVDLNGYNQNGIKNRDDLIYQQEVRYLNSLNAENEKLKNYLIKKRDQYVELNVKIFIDDNLIQNQNINFNVSEFDANEMIEKLESSYKNLNNEKINLVSNIRKQLNNKIGKFSNDDIRYLGIEKNKLTEFIMNQYINFEIQSRKEAFNAFNSSSDGWQLINDIQIFREEKVRLENHLKEKFKEQIELNQSTIKESMEKYRKFNDEANKIENELALIKDKNNNIIDRQRRLQDQINELNKESEEDSSINNINVARYQLIQTLIDNIKDLNNQKCNLKNYLTKKYDLLIQLVNLNDEHPFTEQYVEYRNRLESPISEKNFSLSMTNNNEIIISYDGERIDSTCHFQTLYKNKRNLKIYSNIQLKKTIDDFNYEGRKLEKKKLAYINATKKYQNLQTNIRSLYSKICEWKSDLIDRYNQLIKLEKFTNDNSSIYTKKVNKIMEEIQPFNDVFANANQHNIENLIDECEQTIDKYSKEISNIQAERDYIASTIDSVKAQIESDLINKYRQLIQLKEFKKWTLVSNEYHNNIKKIQDIPNLSDTINIPNASDTNEQNNTDRVRQLETNISNLEGDIKSKDEEIRELKGKLEARDIKLHELIELNSSLRNETAKYSSEFRKATNFEFSDHDINNIGQLSNEIKQLKHDLEFFCTLRKSIAYLNEPYMKRLLNKYGCSTEVFGKNYNKNLLEGLLQRYIIEVTISEAKNYLDIDEWSREACLEAKINSTTNRLQEYTTSLSTQRFGTDIVSPAIPTKLRQIIYTLLSNQGLSQNKDESEHPIIGRLTKSILHIMNSCRVIKDSVKNKKIESMAIEIVRQIIVIFLFRFKVQEPIIEYLWFESRDKIELEFMEFSVDEDLKNAEVGICSFPLIITNFKKPDHKVISKANIVKIDF</sequence>
<dbReference type="Proteomes" id="UP000439903">
    <property type="component" value="Unassembled WGS sequence"/>
</dbReference>
<feature type="coiled-coil region" evidence="1">
    <location>
        <begin position="550"/>
        <end position="577"/>
    </location>
</feature>
<organism evidence="2 3">
    <name type="scientific">Gigaspora margarita</name>
    <dbReference type="NCBI Taxonomy" id="4874"/>
    <lineage>
        <taxon>Eukaryota</taxon>
        <taxon>Fungi</taxon>
        <taxon>Fungi incertae sedis</taxon>
        <taxon>Mucoromycota</taxon>
        <taxon>Glomeromycotina</taxon>
        <taxon>Glomeromycetes</taxon>
        <taxon>Diversisporales</taxon>
        <taxon>Gigasporaceae</taxon>
        <taxon>Gigaspora</taxon>
    </lineage>
</organism>
<reference evidence="2 3" key="1">
    <citation type="journal article" date="2019" name="Environ. Microbiol.">
        <title>At the nexus of three kingdoms: the genome of the mycorrhizal fungus Gigaspora margarita provides insights into plant, endobacterial and fungal interactions.</title>
        <authorList>
            <person name="Venice F."/>
            <person name="Ghignone S."/>
            <person name="Salvioli di Fossalunga A."/>
            <person name="Amselem J."/>
            <person name="Novero M."/>
            <person name="Xianan X."/>
            <person name="Sedzielewska Toro K."/>
            <person name="Morin E."/>
            <person name="Lipzen A."/>
            <person name="Grigoriev I.V."/>
            <person name="Henrissat B."/>
            <person name="Martin F.M."/>
            <person name="Bonfante P."/>
        </authorList>
    </citation>
    <scope>NUCLEOTIDE SEQUENCE [LARGE SCALE GENOMIC DNA]</scope>
    <source>
        <strain evidence="2 3">BEG34</strain>
    </source>
</reference>
<feature type="coiled-coil region" evidence="1">
    <location>
        <begin position="169"/>
        <end position="203"/>
    </location>
</feature>
<evidence type="ECO:0000313" key="3">
    <source>
        <dbReference type="Proteomes" id="UP000439903"/>
    </source>
</evidence>
<name>A0A8H3X7Z3_GIGMA</name>
<feature type="coiled-coil region" evidence="1">
    <location>
        <begin position="646"/>
        <end position="680"/>
    </location>
</feature>
<evidence type="ECO:0000313" key="2">
    <source>
        <dbReference type="EMBL" id="KAF0430298.1"/>
    </source>
</evidence>